<dbReference type="Gene3D" id="3.20.20.20">
    <property type="entry name" value="Dihydropteroate synthase-like"/>
    <property type="match status" value="1"/>
</dbReference>
<dbReference type="InterPro" id="IPR011005">
    <property type="entry name" value="Dihydropteroate_synth-like_sf"/>
</dbReference>
<evidence type="ECO:0000256" key="9">
    <source>
        <dbReference type="ARBA" id="ARBA00022605"/>
    </source>
</evidence>
<comment type="similarity">
    <text evidence="5">Belongs to the vitamin-B12 dependent methionine synthase family.</text>
</comment>
<evidence type="ECO:0000256" key="14">
    <source>
        <dbReference type="ARBA" id="ARBA00022833"/>
    </source>
</evidence>
<evidence type="ECO:0000313" key="23">
    <source>
        <dbReference type="EMBL" id="HIU28402.1"/>
    </source>
</evidence>
<dbReference type="GO" id="GO:0046653">
    <property type="term" value="P:tetrahydrofolate metabolic process"/>
    <property type="evidence" value="ECO:0007669"/>
    <property type="project" value="TreeGrafter"/>
</dbReference>
<dbReference type="GO" id="GO:0046872">
    <property type="term" value="F:metal ion binding"/>
    <property type="evidence" value="ECO:0007669"/>
    <property type="project" value="UniProtKB-KW"/>
</dbReference>
<dbReference type="EMBL" id="DVMO01000132">
    <property type="protein sequence ID" value="HIU28402.1"/>
    <property type="molecule type" value="Genomic_DNA"/>
</dbReference>
<evidence type="ECO:0000256" key="19">
    <source>
        <dbReference type="PROSITE-ProRule" id="PRU00333"/>
    </source>
</evidence>
<evidence type="ECO:0000256" key="5">
    <source>
        <dbReference type="ARBA" id="ARBA00010398"/>
    </source>
</evidence>
<feature type="binding site" evidence="19">
    <location>
        <position position="272"/>
    </location>
    <ligand>
        <name>Zn(2+)</name>
        <dbReference type="ChEBI" id="CHEBI:29105"/>
    </ligand>
</feature>
<reference evidence="23" key="2">
    <citation type="journal article" date="2021" name="PeerJ">
        <title>Extensive microbial diversity within the chicken gut microbiome revealed by metagenomics and culture.</title>
        <authorList>
            <person name="Gilroy R."/>
            <person name="Ravi A."/>
            <person name="Getino M."/>
            <person name="Pursley I."/>
            <person name="Horton D.L."/>
            <person name="Alikhan N.F."/>
            <person name="Baker D."/>
            <person name="Gharbi K."/>
            <person name="Hall N."/>
            <person name="Watson M."/>
            <person name="Adriaenssens E.M."/>
            <person name="Foster-Nyarko E."/>
            <person name="Jarju S."/>
            <person name="Secka A."/>
            <person name="Antonio M."/>
            <person name="Oren A."/>
            <person name="Chaudhuri R.R."/>
            <person name="La Ragione R."/>
            <person name="Hildebrand F."/>
            <person name="Pallen M.J."/>
        </authorList>
    </citation>
    <scope>NUCLEOTIDE SEQUENCE</scope>
    <source>
        <strain evidence="23">11300</strain>
    </source>
</reference>
<dbReference type="Pfam" id="PF02574">
    <property type="entry name" value="S-methyl_trans"/>
    <property type="match status" value="1"/>
</dbReference>
<comment type="catalytic activity">
    <reaction evidence="1">
        <text>(6S)-5-methyl-5,6,7,8-tetrahydrofolate + L-homocysteine = (6S)-5,6,7,8-tetrahydrofolate + L-methionine</text>
        <dbReference type="Rhea" id="RHEA:11172"/>
        <dbReference type="ChEBI" id="CHEBI:18608"/>
        <dbReference type="ChEBI" id="CHEBI:57453"/>
        <dbReference type="ChEBI" id="CHEBI:57844"/>
        <dbReference type="ChEBI" id="CHEBI:58199"/>
        <dbReference type="EC" id="2.1.1.13"/>
    </reaction>
</comment>
<dbReference type="InterPro" id="IPR003726">
    <property type="entry name" value="HCY_dom"/>
</dbReference>
<dbReference type="GO" id="GO:0005829">
    <property type="term" value="C:cytosol"/>
    <property type="evidence" value="ECO:0007669"/>
    <property type="project" value="TreeGrafter"/>
</dbReference>
<dbReference type="InterPro" id="IPR050554">
    <property type="entry name" value="Met_Synthase/Corrinoid"/>
</dbReference>
<dbReference type="NCBIfam" id="NF005719">
    <property type="entry name" value="PRK07535.1"/>
    <property type="match status" value="1"/>
</dbReference>
<evidence type="ECO:0000256" key="12">
    <source>
        <dbReference type="ARBA" id="ARBA00022691"/>
    </source>
</evidence>
<evidence type="ECO:0000256" key="4">
    <source>
        <dbReference type="ARBA" id="ARBA00005178"/>
    </source>
</evidence>
<dbReference type="PANTHER" id="PTHR45833:SF1">
    <property type="entry name" value="METHIONINE SYNTHASE"/>
    <property type="match status" value="1"/>
</dbReference>
<dbReference type="PROSITE" id="PS50970">
    <property type="entry name" value="HCY"/>
    <property type="match status" value="1"/>
</dbReference>
<keyword evidence="13 19" id="KW-0479">Metal-binding</keyword>
<keyword evidence="9" id="KW-0028">Amino-acid biosynthesis</keyword>
<evidence type="ECO:0000256" key="18">
    <source>
        <dbReference type="ARBA" id="ARBA00031040"/>
    </source>
</evidence>
<comment type="cofactor">
    <cofactor evidence="2 19">
        <name>Zn(2+)</name>
        <dbReference type="ChEBI" id="CHEBI:29105"/>
    </cofactor>
</comment>
<comment type="pathway">
    <text evidence="4">Amino-acid biosynthesis; L-methionine biosynthesis via de novo pathway; L-methionine from L-homocysteine (MetH route): step 1/1.</text>
</comment>
<evidence type="ECO:0000256" key="3">
    <source>
        <dbReference type="ARBA" id="ARBA00001956"/>
    </source>
</evidence>
<name>A0A9D1L9N6_9FIRM</name>
<keyword evidence="10" id="KW-0846">Cobalamin</keyword>
<evidence type="ECO:0000313" key="24">
    <source>
        <dbReference type="Proteomes" id="UP000824091"/>
    </source>
</evidence>
<evidence type="ECO:0000256" key="7">
    <source>
        <dbReference type="ARBA" id="ARBA00013998"/>
    </source>
</evidence>
<evidence type="ECO:0000256" key="11">
    <source>
        <dbReference type="ARBA" id="ARBA00022679"/>
    </source>
</evidence>
<organism evidence="23 24">
    <name type="scientific">Candidatus Fimisoma avicola</name>
    <dbReference type="NCBI Taxonomy" id="2840826"/>
    <lineage>
        <taxon>Bacteria</taxon>
        <taxon>Bacillati</taxon>
        <taxon>Bacillota</taxon>
        <taxon>Clostridia</taxon>
        <taxon>Eubacteriales</taxon>
        <taxon>Candidatus Fimisoma</taxon>
    </lineage>
</organism>
<dbReference type="AlphaFoldDB" id="A0A9D1L9N6"/>
<evidence type="ECO:0000259" key="22">
    <source>
        <dbReference type="PROSITE" id="PS50972"/>
    </source>
</evidence>
<dbReference type="GO" id="GO:0008705">
    <property type="term" value="F:methionine synthase activity"/>
    <property type="evidence" value="ECO:0007669"/>
    <property type="project" value="UniProtKB-EC"/>
</dbReference>
<comment type="function">
    <text evidence="17">Catalyzes the transfer of a methyl group from methyl-cobalamin to homocysteine, yielding enzyme-bound cob(I)alamin and methionine. Subsequently, remethylates the cofactor using methyltetrahydrofolate.</text>
</comment>
<feature type="non-terminal residue" evidence="23">
    <location>
        <position position="641"/>
    </location>
</feature>
<keyword evidence="11 19" id="KW-0808">Transferase</keyword>
<dbReference type="GO" id="GO:0031419">
    <property type="term" value="F:cobalamin binding"/>
    <property type="evidence" value="ECO:0007669"/>
    <property type="project" value="UniProtKB-KW"/>
</dbReference>
<evidence type="ECO:0000256" key="8">
    <source>
        <dbReference type="ARBA" id="ARBA00022603"/>
    </source>
</evidence>
<evidence type="ECO:0000259" key="21">
    <source>
        <dbReference type="PROSITE" id="PS50970"/>
    </source>
</evidence>
<comment type="cofactor">
    <cofactor evidence="3">
        <name>methylcob(III)alamin</name>
        <dbReference type="ChEBI" id="CHEBI:28115"/>
    </cofactor>
</comment>
<dbReference type="EC" id="2.1.1.13" evidence="6"/>
<dbReference type="PANTHER" id="PTHR45833">
    <property type="entry name" value="METHIONINE SYNTHASE"/>
    <property type="match status" value="1"/>
</dbReference>
<proteinExistence type="inferred from homology"/>
<dbReference type="GO" id="GO:0050667">
    <property type="term" value="P:homocysteine metabolic process"/>
    <property type="evidence" value="ECO:0007669"/>
    <property type="project" value="TreeGrafter"/>
</dbReference>
<dbReference type="SUPFAM" id="SSF51717">
    <property type="entry name" value="Dihydropteroate synthetase-like"/>
    <property type="match status" value="1"/>
</dbReference>
<evidence type="ECO:0000256" key="6">
    <source>
        <dbReference type="ARBA" id="ARBA00012032"/>
    </source>
</evidence>
<keyword evidence="12" id="KW-0949">S-adenosyl-L-methionine</keyword>
<dbReference type="PROSITE" id="PS50972">
    <property type="entry name" value="PTERIN_BINDING"/>
    <property type="match status" value="1"/>
</dbReference>
<dbReference type="InterPro" id="IPR036589">
    <property type="entry name" value="HCY_dom_sf"/>
</dbReference>
<evidence type="ECO:0000256" key="10">
    <source>
        <dbReference type="ARBA" id="ARBA00022628"/>
    </source>
</evidence>
<evidence type="ECO:0000256" key="16">
    <source>
        <dbReference type="ARBA" id="ARBA00023285"/>
    </source>
</evidence>
<protein>
    <recommendedName>
        <fullName evidence="7">Methionine synthase</fullName>
        <ecNumber evidence="6">2.1.1.13</ecNumber>
    </recommendedName>
    <alternativeName>
        <fullName evidence="18">5-methyltetrahydrofolate--homocysteine methyltransferase</fullName>
    </alternativeName>
</protein>
<evidence type="ECO:0000256" key="2">
    <source>
        <dbReference type="ARBA" id="ARBA00001947"/>
    </source>
</evidence>
<feature type="binding site" evidence="19">
    <location>
        <position position="271"/>
    </location>
    <ligand>
        <name>Zn(2+)</name>
        <dbReference type="ChEBI" id="CHEBI:29105"/>
    </ligand>
</feature>
<accession>A0A9D1L9N6</accession>
<feature type="compositionally biased region" description="Low complexity" evidence="20">
    <location>
        <begin position="584"/>
        <end position="602"/>
    </location>
</feature>
<gene>
    <name evidence="23" type="ORF">IAD16_08490</name>
</gene>
<feature type="domain" description="Hcy-binding" evidence="21">
    <location>
        <begin position="1"/>
        <end position="286"/>
    </location>
</feature>
<keyword evidence="16" id="KW-0170">Cobalt</keyword>
<dbReference type="Proteomes" id="UP000824091">
    <property type="component" value="Unassembled WGS sequence"/>
</dbReference>
<feature type="domain" description="Pterin-binding" evidence="22">
    <location>
        <begin position="315"/>
        <end position="570"/>
    </location>
</feature>
<keyword evidence="8 19" id="KW-0489">Methyltransferase</keyword>
<dbReference type="SUPFAM" id="SSF82282">
    <property type="entry name" value="Homocysteine S-methyltransferase"/>
    <property type="match status" value="1"/>
</dbReference>
<evidence type="ECO:0000256" key="20">
    <source>
        <dbReference type="SAM" id="MobiDB-lite"/>
    </source>
</evidence>
<keyword evidence="14 19" id="KW-0862">Zinc</keyword>
<feature type="region of interest" description="Disordered" evidence="20">
    <location>
        <begin position="584"/>
        <end position="604"/>
    </location>
</feature>
<evidence type="ECO:0000256" key="1">
    <source>
        <dbReference type="ARBA" id="ARBA00001700"/>
    </source>
</evidence>
<dbReference type="Gene3D" id="3.20.20.330">
    <property type="entry name" value="Homocysteine-binding-like domain"/>
    <property type="match status" value="1"/>
</dbReference>
<feature type="binding site" evidence="19">
    <location>
        <position position="206"/>
    </location>
    <ligand>
        <name>Zn(2+)</name>
        <dbReference type="ChEBI" id="CHEBI:29105"/>
    </ligand>
</feature>
<evidence type="ECO:0000256" key="15">
    <source>
        <dbReference type="ARBA" id="ARBA00023167"/>
    </source>
</evidence>
<evidence type="ECO:0000256" key="13">
    <source>
        <dbReference type="ARBA" id="ARBA00022723"/>
    </source>
</evidence>
<sequence length="641" mass="68611">MNILDYMKNNILYLDGGMGTLLQEAGLAPGELPERWNLTHPDVIEKIQRGYFDAGSNVVNTNTFGANSLKFDTPELEEIIRAAVENAKRARDASSGAQEKFIALDIGPCGKLLKPYGDFDFEDAVRLFAQIVRVGAASGVDLIFIETMSDSYETKAALLAAKENCDLPVFVSNAYGEDGKLMTGASPAAMAAMVEAMGADAVGANCSLEPKQLMGVVDELLSCASIPVMLKPNAGLPTEIDGKAVYSTLPDEFASDMAEAVRKGVRVVGGCCGTDPEYIKHIVSATSGLDPLPVTPKNITCVSSYTHAVNFGDSPILIGERINPTGKKRFKQALIENDMDYILQEGINQQEKGVHILDVNVGLPDIDEPTMLKNAVCELQAIIDLPLQIDTSDPAAMEVALRRYNGKAMINSVSGKESSMEAIFPLVKKYGGLVVALTLDDDGIPQTAEGRLSIARRILERASQYGIDKKDIIFDPLAMTVSAEPAAAVETLKAVYLIRTELGCHTSLGVSNVSFGLPAREAINSAFFACAMEKGLSAAIMNPYSLDMMKIYHAFRALHQMDENCADYIEFAASIPAQSQQAASAAGPAGTANSSAGSSAEAADPDRYASELQRCIIKGLKERAGEQTLELLNTEQPLSII</sequence>
<dbReference type="GO" id="GO:0032259">
    <property type="term" value="P:methylation"/>
    <property type="evidence" value="ECO:0007669"/>
    <property type="project" value="UniProtKB-KW"/>
</dbReference>
<dbReference type="Pfam" id="PF00809">
    <property type="entry name" value="Pterin_bind"/>
    <property type="match status" value="1"/>
</dbReference>
<keyword evidence="15" id="KW-0486">Methionine biosynthesis</keyword>
<comment type="caution">
    <text evidence="23">The sequence shown here is derived from an EMBL/GenBank/DDBJ whole genome shotgun (WGS) entry which is preliminary data.</text>
</comment>
<evidence type="ECO:0000256" key="17">
    <source>
        <dbReference type="ARBA" id="ARBA00025552"/>
    </source>
</evidence>
<reference evidence="23" key="1">
    <citation type="submission" date="2020-10" db="EMBL/GenBank/DDBJ databases">
        <authorList>
            <person name="Gilroy R."/>
        </authorList>
    </citation>
    <scope>NUCLEOTIDE SEQUENCE</scope>
    <source>
        <strain evidence="23">11300</strain>
    </source>
</reference>
<dbReference type="InterPro" id="IPR000489">
    <property type="entry name" value="Pterin-binding_dom"/>
</dbReference>